<protein>
    <recommendedName>
        <fullName evidence="9">Multidrug-efflux transporter</fullName>
    </recommendedName>
</protein>
<dbReference type="PIRSF" id="PIRSF006603">
    <property type="entry name" value="DinF"/>
    <property type="match status" value="1"/>
</dbReference>
<feature type="transmembrane region" description="Helical" evidence="10">
    <location>
        <begin position="318"/>
        <end position="341"/>
    </location>
</feature>
<feature type="transmembrane region" description="Helical" evidence="10">
    <location>
        <begin position="39"/>
        <end position="63"/>
    </location>
</feature>
<sequence length="463" mass="48910">MRRLRYDYTQGPIGRGLLYLAVPVFMEQIAWNVDTIVEIYWVGRLGESAIAAMSLGFMVTMFVRSGGLGIRVAGQALVAQRIGAGDPEGAASLAGQMLLLHALYFLPLSLLGALLSEEIMRAFTQDPEIVRIGGAYLRASFWVLLLTDGIFAFASIFRAAGESLISVWPMAASSVVTFAAMPLFILGAGPLPAFGLAGASWGLGAGRLLGCAVMAAALLGGLSRVRLWPAHLLPSPELMRRVLRLAWPAGTQVLFERSANIVLVGMLSRFGPLALAAWGVGNRVNNMGLTPGYSFQGSGRTLVGQNIGARLPERARRAAWASLGASAAVMAVVAAGVFLWAEPMVRFFGMQGEGVPAGVLCMRVLSLGMAFEAARRTLSGVFEGAAMPAPPMVVEAVVRWGVLLPGAWLLSTPLGAREAGVWWAVAGSQAVGGAALFAWFVTAWQRRVRAMAARPAEGGSSRP</sequence>
<keyword evidence="2" id="KW-0813">Transport</keyword>
<dbReference type="InterPro" id="IPR048279">
    <property type="entry name" value="MdtK-like"/>
</dbReference>
<dbReference type="CDD" id="cd13137">
    <property type="entry name" value="MATE_NorM_like"/>
    <property type="match status" value="1"/>
</dbReference>
<dbReference type="EMBL" id="JACPUR010000019">
    <property type="protein sequence ID" value="MBI3127815.1"/>
    <property type="molecule type" value="Genomic_DNA"/>
</dbReference>
<accession>A0A932HY22</accession>
<evidence type="ECO:0000313" key="11">
    <source>
        <dbReference type="EMBL" id="MBI3127815.1"/>
    </source>
</evidence>
<dbReference type="PANTHER" id="PTHR43298">
    <property type="entry name" value="MULTIDRUG RESISTANCE PROTEIN NORM-RELATED"/>
    <property type="match status" value="1"/>
</dbReference>
<gene>
    <name evidence="11" type="ORF">HYZ11_09445</name>
</gene>
<evidence type="ECO:0000256" key="7">
    <source>
        <dbReference type="ARBA" id="ARBA00023065"/>
    </source>
</evidence>
<keyword evidence="5 10" id="KW-0812">Transmembrane</keyword>
<keyword evidence="6 10" id="KW-1133">Transmembrane helix</keyword>
<comment type="subcellular location">
    <subcellularLocation>
        <location evidence="1">Cell membrane</location>
        <topology evidence="1">Multi-pass membrane protein</topology>
    </subcellularLocation>
</comment>
<feature type="transmembrane region" description="Helical" evidence="10">
    <location>
        <begin position="98"/>
        <end position="115"/>
    </location>
</feature>
<feature type="transmembrane region" description="Helical" evidence="10">
    <location>
        <begin position="164"/>
        <end position="189"/>
    </location>
</feature>
<evidence type="ECO:0000256" key="10">
    <source>
        <dbReference type="SAM" id="Phobius"/>
    </source>
</evidence>
<evidence type="ECO:0000256" key="4">
    <source>
        <dbReference type="ARBA" id="ARBA00022475"/>
    </source>
</evidence>
<evidence type="ECO:0000256" key="6">
    <source>
        <dbReference type="ARBA" id="ARBA00022989"/>
    </source>
</evidence>
<comment type="caution">
    <text evidence="11">The sequence shown here is derived from an EMBL/GenBank/DDBJ whole genome shotgun (WGS) entry which is preliminary data.</text>
</comment>
<feature type="transmembrane region" description="Helical" evidence="10">
    <location>
        <begin position="12"/>
        <end position="33"/>
    </location>
</feature>
<keyword evidence="3" id="KW-0050">Antiport</keyword>
<organism evidence="11 12">
    <name type="scientific">Tectimicrobiota bacterium</name>
    <dbReference type="NCBI Taxonomy" id="2528274"/>
    <lineage>
        <taxon>Bacteria</taxon>
        <taxon>Pseudomonadati</taxon>
        <taxon>Nitrospinota/Tectimicrobiota group</taxon>
        <taxon>Candidatus Tectimicrobiota</taxon>
    </lineage>
</organism>
<feature type="transmembrane region" description="Helical" evidence="10">
    <location>
        <begin position="422"/>
        <end position="444"/>
    </location>
</feature>
<evidence type="ECO:0000256" key="2">
    <source>
        <dbReference type="ARBA" id="ARBA00022448"/>
    </source>
</evidence>
<evidence type="ECO:0000313" key="12">
    <source>
        <dbReference type="Proteomes" id="UP000782312"/>
    </source>
</evidence>
<dbReference type="PANTHER" id="PTHR43298:SF2">
    <property type="entry name" value="FMN_FAD EXPORTER YEEO-RELATED"/>
    <property type="match status" value="1"/>
</dbReference>
<dbReference type="NCBIfam" id="TIGR00797">
    <property type="entry name" value="matE"/>
    <property type="match status" value="1"/>
</dbReference>
<dbReference type="GO" id="GO:0006811">
    <property type="term" value="P:monoatomic ion transport"/>
    <property type="evidence" value="ECO:0007669"/>
    <property type="project" value="UniProtKB-KW"/>
</dbReference>
<name>A0A932HY22_UNCTE</name>
<evidence type="ECO:0000256" key="3">
    <source>
        <dbReference type="ARBA" id="ARBA00022449"/>
    </source>
</evidence>
<proteinExistence type="predicted"/>
<dbReference type="AlphaFoldDB" id="A0A932HY22"/>
<dbReference type="InterPro" id="IPR050222">
    <property type="entry name" value="MATE_MdtK"/>
</dbReference>
<dbReference type="GO" id="GO:0042910">
    <property type="term" value="F:xenobiotic transmembrane transporter activity"/>
    <property type="evidence" value="ECO:0007669"/>
    <property type="project" value="InterPro"/>
</dbReference>
<dbReference type="GO" id="GO:0015297">
    <property type="term" value="F:antiporter activity"/>
    <property type="evidence" value="ECO:0007669"/>
    <property type="project" value="UniProtKB-KW"/>
</dbReference>
<feature type="transmembrane region" description="Helical" evidence="10">
    <location>
        <begin position="135"/>
        <end position="157"/>
    </location>
</feature>
<evidence type="ECO:0000256" key="8">
    <source>
        <dbReference type="ARBA" id="ARBA00023136"/>
    </source>
</evidence>
<dbReference type="GO" id="GO:0005886">
    <property type="term" value="C:plasma membrane"/>
    <property type="evidence" value="ECO:0007669"/>
    <property type="project" value="UniProtKB-SubCell"/>
</dbReference>
<dbReference type="Pfam" id="PF01554">
    <property type="entry name" value="MatE"/>
    <property type="match status" value="2"/>
</dbReference>
<feature type="transmembrane region" description="Helical" evidence="10">
    <location>
        <begin position="201"/>
        <end position="222"/>
    </location>
</feature>
<evidence type="ECO:0000256" key="5">
    <source>
        <dbReference type="ARBA" id="ARBA00022692"/>
    </source>
</evidence>
<dbReference type="InterPro" id="IPR002528">
    <property type="entry name" value="MATE_fam"/>
</dbReference>
<reference evidence="11" key="1">
    <citation type="submission" date="2020-07" db="EMBL/GenBank/DDBJ databases">
        <title>Huge and variable diversity of episymbiotic CPR bacteria and DPANN archaea in groundwater ecosystems.</title>
        <authorList>
            <person name="He C.Y."/>
            <person name="Keren R."/>
            <person name="Whittaker M."/>
            <person name="Farag I.F."/>
            <person name="Doudna J."/>
            <person name="Cate J.H.D."/>
            <person name="Banfield J.F."/>
        </authorList>
    </citation>
    <scope>NUCLEOTIDE SEQUENCE</scope>
    <source>
        <strain evidence="11">NC_groundwater_763_Ag_S-0.2um_68_21</strain>
    </source>
</reference>
<keyword evidence="8 10" id="KW-0472">Membrane</keyword>
<dbReference type="Proteomes" id="UP000782312">
    <property type="component" value="Unassembled WGS sequence"/>
</dbReference>
<keyword evidence="7" id="KW-0406">Ion transport</keyword>
<evidence type="ECO:0000256" key="1">
    <source>
        <dbReference type="ARBA" id="ARBA00004651"/>
    </source>
</evidence>
<evidence type="ECO:0000256" key="9">
    <source>
        <dbReference type="ARBA" id="ARBA00031636"/>
    </source>
</evidence>
<keyword evidence="4" id="KW-1003">Cell membrane</keyword>